<evidence type="ECO:0000256" key="1">
    <source>
        <dbReference type="ARBA" id="ARBA00023002"/>
    </source>
</evidence>
<evidence type="ECO:0000259" key="2">
    <source>
        <dbReference type="Pfam" id="PF03807"/>
    </source>
</evidence>
<feature type="domain" description="Pyrroline-5-carboxylate reductase catalytic N-terminal" evidence="2">
    <location>
        <begin position="5"/>
        <end position="94"/>
    </location>
</feature>
<name>A0A2T0SFL3_9ACTN</name>
<sequence length="217" mass="22460">MGVRTIGIFGAGKSGTAIARVAIRAGYDVRIATSGPAERSGLITRVMIPEATTVDAAGLAAGSDLVVIAVPLRRYRNLPLAGLAGRTVIDVMNYWRPIDGLLPEFEAADRPSSEVVRSHLPSTARLVKTLNHIGYHEIEDLARPAGAPGRIALGVAGDDPPAVADVAAFVDRIGFTPAIVGGLADSAVLQPGSPLFGADLTEPGLRRELCAARSAVP</sequence>
<accession>A0A2T0SFL3</accession>
<dbReference type="InterPro" id="IPR051267">
    <property type="entry name" value="STEAP_metalloreductase"/>
</dbReference>
<dbReference type="AlphaFoldDB" id="A0A2T0SFL3"/>
<dbReference type="SUPFAM" id="SSF51735">
    <property type="entry name" value="NAD(P)-binding Rossmann-fold domains"/>
    <property type="match status" value="1"/>
</dbReference>
<dbReference type="PANTHER" id="PTHR14239">
    <property type="entry name" value="DUDULIN-RELATED"/>
    <property type="match status" value="1"/>
</dbReference>
<dbReference type="InterPro" id="IPR036291">
    <property type="entry name" value="NAD(P)-bd_dom_sf"/>
</dbReference>
<dbReference type="EMBL" id="PVZG01000002">
    <property type="protein sequence ID" value="PRY32207.1"/>
    <property type="molecule type" value="Genomic_DNA"/>
</dbReference>
<dbReference type="Proteomes" id="UP000239209">
    <property type="component" value="Unassembled WGS sequence"/>
</dbReference>
<dbReference type="InterPro" id="IPR028939">
    <property type="entry name" value="P5C_Rdtase_cat_N"/>
</dbReference>
<proteinExistence type="predicted"/>
<evidence type="ECO:0000313" key="4">
    <source>
        <dbReference type="Proteomes" id="UP000239209"/>
    </source>
</evidence>
<protein>
    <recommendedName>
        <fullName evidence="2">Pyrroline-5-carboxylate reductase catalytic N-terminal domain-containing protein</fullName>
    </recommendedName>
</protein>
<dbReference type="Pfam" id="PF03807">
    <property type="entry name" value="F420_oxidored"/>
    <property type="match status" value="1"/>
</dbReference>
<dbReference type="RefSeq" id="WP_106125393.1">
    <property type="nucleotide sequence ID" value="NZ_PVZG01000002.1"/>
</dbReference>
<organism evidence="3 4">
    <name type="scientific">Pseudosporangium ferrugineum</name>
    <dbReference type="NCBI Taxonomy" id="439699"/>
    <lineage>
        <taxon>Bacteria</taxon>
        <taxon>Bacillati</taxon>
        <taxon>Actinomycetota</taxon>
        <taxon>Actinomycetes</taxon>
        <taxon>Micromonosporales</taxon>
        <taxon>Micromonosporaceae</taxon>
        <taxon>Pseudosporangium</taxon>
    </lineage>
</organism>
<gene>
    <name evidence="3" type="ORF">CLV70_102418</name>
</gene>
<dbReference type="GO" id="GO:0016491">
    <property type="term" value="F:oxidoreductase activity"/>
    <property type="evidence" value="ECO:0007669"/>
    <property type="project" value="UniProtKB-KW"/>
</dbReference>
<reference evidence="3 4" key="1">
    <citation type="submission" date="2018-03" db="EMBL/GenBank/DDBJ databases">
        <title>Genomic Encyclopedia of Archaeal and Bacterial Type Strains, Phase II (KMG-II): from individual species to whole genera.</title>
        <authorList>
            <person name="Goeker M."/>
        </authorList>
    </citation>
    <scope>NUCLEOTIDE SEQUENCE [LARGE SCALE GENOMIC DNA]</scope>
    <source>
        <strain evidence="3 4">DSM 45348</strain>
    </source>
</reference>
<dbReference type="Gene3D" id="3.40.50.720">
    <property type="entry name" value="NAD(P)-binding Rossmann-like Domain"/>
    <property type="match status" value="1"/>
</dbReference>
<keyword evidence="4" id="KW-1185">Reference proteome</keyword>
<keyword evidence="1" id="KW-0560">Oxidoreductase</keyword>
<comment type="caution">
    <text evidence="3">The sequence shown here is derived from an EMBL/GenBank/DDBJ whole genome shotgun (WGS) entry which is preliminary data.</text>
</comment>
<evidence type="ECO:0000313" key="3">
    <source>
        <dbReference type="EMBL" id="PRY32207.1"/>
    </source>
</evidence>